<evidence type="ECO:0008006" key="3">
    <source>
        <dbReference type="Google" id="ProtNLM"/>
    </source>
</evidence>
<evidence type="ECO:0000313" key="2">
    <source>
        <dbReference type="Proteomes" id="UP001165079"/>
    </source>
</evidence>
<dbReference type="EMBL" id="BSTX01000001">
    <property type="protein sequence ID" value="GLZ76222.1"/>
    <property type="molecule type" value="Genomic_DNA"/>
</dbReference>
<organism evidence="1 2">
    <name type="scientific">Actinorhabdospora filicis</name>
    <dbReference type="NCBI Taxonomy" id="1785913"/>
    <lineage>
        <taxon>Bacteria</taxon>
        <taxon>Bacillati</taxon>
        <taxon>Actinomycetota</taxon>
        <taxon>Actinomycetes</taxon>
        <taxon>Micromonosporales</taxon>
        <taxon>Micromonosporaceae</taxon>
        <taxon>Actinorhabdospora</taxon>
    </lineage>
</organism>
<keyword evidence="2" id="KW-1185">Reference proteome</keyword>
<accession>A0A9W6W1S5</accession>
<sequence length="416" mass="44777">MVAAVSETPARQPRLAAEPAWLPGSVEVHVVGESFHATDIARLLAATGPRVILVAVLVPAPAHSEFPTSVPVYVQKTLVGHIDGEISATVHHAILGFAADHGGRLPACPARIEETESYGPQVVLSLDPGPLGLSPELFIPVPAMAKFVRTLLPRLDLPQPVFRGADAGARKALDDAVAAADGIDADWDRPTRAWPRLEKTVREILDRLIRASDPRTGRAWLTLARTTRYQKGRRDDTLRSYVKAMVCDRHDPEAAEALFDYIAVAPYVPVLVALYARLPLAVRPGVLDGLVAMSYGTDRHGKLAPAQGERLRGELMALAAAQSDRHTMAVLAGDLGLRAEKAGDLPGALSHLCAAVEAGSADPKVADRLTVHLVRDARYEEAAKALRQSLAVPIDSVSLRDRLRKRLDRCDRNLAG</sequence>
<dbReference type="Proteomes" id="UP001165079">
    <property type="component" value="Unassembled WGS sequence"/>
</dbReference>
<evidence type="ECO:0000313" key="1">
    <source>
        <dbReference type="EMBL" id="GLZ76222.1"/>
    </source>
</evidence>
<protein>
    <recommendedName>
        <fullName evidence="3">Tetratricopeptide repeat protein</fullName>
    </recommendedName>
</protein>
<comment type="caution">
    <text evidence="1">The sequence shown here is derived from an EMBL/GenBank/DDBJ whole genome shotgun (WGS) entry which is preliminary data.</text>
</comment>
<proteinExistence type="predicted"/>
<dbReference type="AlphaFoldDB" id="A0A9W6W1S5"/>
<gene>
    <name evidence="1" type="ORF">Afil01_10290</name>
</gene>
<reference evidence="1" key="1">
    <citation type="submission" date="2023-03" db="EMBL/GenBank/DDBJ databases">
        <title>Actinorhabdospora filicis NBRC 111898.</title>
        <authorList>
            <person name="Ichikawa N."/>
            <person name="Sato H."/>
            <person name="Tonouchi N."/>
        </authorList>
    </citation>
    <scope>NUCLEOTIDE SEQUENCE</scope>
    <source>
        <strain evidence="1">NBRC 111898</strain>
    </source>
</reference>
<name>A0A9W6W1S5_9ACTN</name>
<dbReference type="Gene3D" id="1.25.40.10">
    <property type="entry name" value="Tetratricopeptide repeat domain"/>
    <property type="match status" value="1"/>
</dbReference>
<dbReference type="InterPro" id="IPR011990">
    <property type="entry name" value="TPR-like_helical_dom_sf"/>
</dbReference>